<evidence type="ECO:0000256" key="1">
    <source>
        <dbReference type="ARBA" id="ARBA00022603"/>
    </source>
</evidence>
<keyword evidence="1 3" id="KW-0489">Methyltransferase</keyword>
<proteinExistence type="predicted"/>
<dbReference type="RefSeq" id="WP_108916058.1">
    <property type="nucleotide sequence ID" value="NZ_BGJY01000002.1"/>
</dbReference>
<dbReference type="Pfam" id="PF04072">
    <property type="entry name" value="LCM"/>
    <property type="match status" value="1"/>
</dbReference>
<dbReference type="Proteomes" id="UP000245137">
    <property type="component" value="Unassembled WGS sequence"/>
</dbReference>
<reference evidence="3 5" key="1">
    <citation type="journal article" date="2018" name="Appl. Microbiol. Biotechnol.">
        <title>Co-cultivation of the strictly anaerobic methanogen Methanosarcina barkeri with aerobic methanotrophs in an oxygen-limited membrane bioreactor.</title>
        <authorList>
            <person name="In 't Zandt M.H."/>
            <person name="van den Bosch T.J.M."/>
            <person name="Rijkers R."/>
            <person name="van Kessel M.A.H.J."/>
            <person name="Jetten M.S.M."/>
            <person name="Welte C.U."/>
        </authorList>
    </citation>
    <scope>NUCLEOTIDE SEQUENCE [LARGE SCALE GENOMIC DNA]</scope>
    <source>
        <strain evidence="3 5">DSM 17706</strain>
    </source>
</reference>
<evidence type="ECO:0000313" key="4">
    <source>
        <dbReference type="EMBL" id="TRL25507.1"/>
    </source>
</evidence>
<dbReference type="InterPro" id="IPR016874">
    <property type="entry name" value="TcmP-like"/>
</dbReference>
<dbReference type="InterPro" id="IPR007213">
    <property type="entry name" value="Ppm1/Ppm2/Tcmp"/>
</dbReference>
<evidence type="ECO:0000256" key="2">
    <source>
        <dbReference type="ARBA" id="ARBA00022679"/>
    </source>
</evidence>
<organism evidence="3 5">
    <name type="scientific">Methylosinus sporium</name>
    <dbReference type="NCBI Taxonomy" id="428"/>
    <lineage>
        <taxon>Bacteria</taxon>
        <taxon>Pseudomonadati</taxon>
        <taxon>Pseudomonadota</taxon>
        <taxon>Alphaproteobacteria</taxon>
        <taxon>Hyphomicrobiales</taxon>
        <taxon>Methylocystaceae</taxon>
        <taxon>Methylosinus</taxon>
    </lineage>
</organism>
<dbReference type="PANTHER" id="PTHR43619">
    <property type="entry name" value="S-ADENOSYL-L-METHIONINE-DEPENDENT METHYLTRANSFERASE YKTD-RELATED"/>
    <property type="match status" value="1"/>
</dbReference>
<evidence type="ECO:0000313" key="6">
    <source>
        <dbReference type="Proteomes" id="UP000316781"/>
    </source>
</evidence>
<comment type="caution">
    <text evidence="3">The sequence shown here is derived from an EMBL/GenBank/DDBJ whole genome shotgun (WGS) entry which is preliminary data.</text>
</comment>
<dbReference type="SUPFAM" id="SSF53335">
    <property type="entry name" value="S-adenosyl-L-methionine-dependent methyltransferases"/>
    <property type="match status" value="1"/>
</dbReference>
<accession>A0A2U1STW7</accession>
<sequence length="269" mass="30795">MDKIAPNLTGVPETMLWTLHNRAGEALREDGLLSDEKLVEIYRALDYDYEASFGAAQPSHANRALVFDNALRAFLAAYPDGVIVNLGEGLETHRFRIADTGEALWITVDLPESIAIRERFIEPDARHRHVSLSALDRRWFDEVPPGRPVFIAAQGLFMYLPPEETAELIREMARRFPKASLLFDHVPRWLSKATLKGHALTPNFTIPPMPWGIDRSEIEPTLRSWAAIETVEIFDYRVYRGWRGRLFGWLSRLAFIRERVPAITRVTFA</sequence>
<dbReference type="PIRSF" id="PIRSF028177">
    <property type="entry name" value="Polyketide_synth_Omtfrase_TcmP"/>
    <property type="match status" value="1"/>
</dbReference>
<keyword evidence="2 3" id="KW-0808">Transferase</keyword>
<dbReference type="EMBL" id="PUIV01000004">
    <property type="protein sequence ID" value="PWB95034.1"/>
    <property type="molecule type" value="Genomic_DNA"/>
</dbReference>
<dbReference type="Proteomes" id="UP000316781">
    <property type="component" value="Unassembled WGS sequence"/>
</dbReference>
<dbReference type="EMBL" id="VJMF01000103">
    <property type="protein sequence ID" value="TRL25507.1"/>
    <property type="molecule type" value="Genomic_DNA"/>
</dbReference>
<dbReference type="GO" id="GO:0008168">
    <property type="term" value="F:methyltransferase activity"/>
    <property type="evidence" value="ECO:0007669"/>
    <property type="project" value="UniProtKB-KW"/>
</dbReference>
<gene>
    <name evidence="3" type="ORF">C5689_04400</name>
    <name evidence="4" type="ORF">FM996_20090</name>
</gene>
<name>A0A2U1STW7_METSR</name>
<reference evidence="3" key="2">
    <citation type="submission" date="2018-02" db="EMBL/GenBank/DDBJ databases">
        <authorList>
            <person name="Cohen D.B."/>
            <person name="Kent A.D."/>
        </authorList>
    </citation>
    <scope>NUCLEOTIDE SEQUENCE</scope>
    <source>
        <strain evidence="3">DSM 17706</strain>
    </source>
</reference>
<protein>
    <submittedName>
        <fullName evidence="3">Class I SAM-dependent methyltransferase</fullName>
    </submittedName>
</protein>
<evidence type="ECO:0000313" key="5">
    <source>
        <dbReference type="Proteomes" id="UP000245137"/>
    </source>
</evidence>
<reference evidence="4 6" key="3">
    <citation type="submission" date="2019-07" db="EMBL/GenBank/DDBJ databases">
        <title>Ln-dependent methylotrophs.</title>
        <authorList>
            <person name="Tani A."/>
        </authorList>
    </citation>
    <scope>NUCLEOTIDE SEQUENCE [LARGE SCALE GENOMIC DNA]</scope>
    <source>
        <strain evidence="4 6">SM89A</strain>
    </source>
</reference>
<evidence type="ECO:0000313" key="3">
    <source>
        <dbReference type="EMBL" id="PWB95034.1"/>
    </source>
</evidence>
<dbReference type="GO" id="GO:0032259">
    <property type="term" value="P:methylation"/>
    <property type="evidence" value="ECO:0007669"/>
    <property type="project" value="UniProtKB-KW"/>
</dbReference>
<keyword evidence="5" id="KW-1185">Reference proteome</keyword>
<dbReference type="AlphaFoldDB" id="A0A2U1STW7"/>
<dbReference type="InterPro" id="IPR029063">
    <property type="entry name" value="SAM-dependent_MTases_sf"/>
</dbReference>
<dbReference type="PANTHER" id="PTHR43619:SF2">
    <property type="entry name" value="S-ADENOSYL-L-METHIONINE-DEPENDENT METHYLTRANSFERASES SUPERFAMILY PROTEIN"/>
    <property type="match status" value="1"/>
</dbReference>
<dbReference type="Gene3D" id="3.40.50.150">
    <property type="entry name" value="Vaccinia Virus protein VP39"/>
    <property type="match status" value="1"/>
</dbReference>
<dbReference type="OrthoDB" id="9800233at2"/>